<accession>A0A8B3CLA0</accession>
<comment type="caution">
    <text evidence="1">The sequence shown here is derived from an EMBL/GenBank/DDBJ whole genome shotgun (WGS) entry which is preliminary data.</text>
</comment>
<evidence type="ECO:0000313" key="1">
    <source>
        <dbReference type="EMBL" id="RHX83351.1"/>
    </source>
</evidence>
<reference evidence="2" key="1">
    <citation type="submission" date="2018-05" db="EMBL/GenBank/DDBJ databases">
        <title>Leptospira yasudae sp. nov. and Leptospira stimsonii sp. nov., two pathogenic species of the genus Leptospira isolated from environmental sources.</title>
        <authorList>
            <person name="Casanovas-Massana A."/>
            <person name="Hamond C."/>
            <person name="Santos L.A."/>
            <person name="Hacker K.P."/>
            <person name="Balassiano I."/>
            <person name="Medeiros M.A."/>
            <person name="Reis M.G."/>
            <person name="Ko A.I."/>
            <person name="Wunder E.A."/>
        </authorList>
    </citation>
    <scope>NUCLEOTIDE SEQUENCE [LARGE SCALE GENOMIC DNA]</scope>
    <source>
        <strain evidence="2">AMB6-RJ</strain>
    </source>
</reference>
<dbReference type="Proteomes" id="UP000266669">
    <property type="component" value="Unassembled WGS sequence"/>
</dbReference>
<dbReference type="CDD" id="cd07812">
    <property type="entry name" value="SRPBCC"/>
    <property type="match status" value="1"/>
</dbReference>
<dbReference type="Gene3D" id="3.30.530.20">
    <property type="match status" value="1"/>
</dbReference>
<dbReference type="InterPro" id="IPR023393">
    <property type="entry name" value="START-like_dom_sf"/>
</dbReference>
<dbReference type="InterPro" id="IPR019587">
    <property type="entry name" value="Polyketide_cyclase/dehydratase"/>
</dbReference>
<evidence type="ECO:0000313" key="2">
    <source>
        <dbReference type="Proteomes" id="UP000266669"/>
    </source>
</evidence>
<gene>
    <name evidence="1" type="ORF">DLM78_21860</name>
</gene>
<dbReference type="AlphaFoldDB" id="A0A8B3CLA0"/>
<organism evidence="1 2">
    <name type="scientific">Leptospira stimsonii</name>
    <dbReference type="NCBI Taxonomy" id="2202203"/>
    <lineage>
        <taxon>Bacteria</taxon>
        <taxon>Pseudomonadati</taxon>
        <taxon>Spirochaetota</taxon>
        <taxon>Spirochaetia</taxon>
        <taxon>Leptospirales</taxon>
        <taxon>Leptospiraceae</taxon>
        <taxon>Leptospira</taxon>
    </lineage>
</organism>
<dbReference type="RefSeq" id="WP_118983882.1">
    <property type="nucleotide sequence ID" value="NZ_QHCS01000009.1"/>
</dbReference>
<proteinExistence type="predicted"/>
<dbReference type="EMBL" id="QHCS01000009">
    <property type="protein sequence ID" value="RHX83351.1"/>
    <property type="molecule type" value="Genomic_DNA"/>
</dbReference>
<evidence type="ECO:0008006" key="3">
    <source>
        <dbReference type="Google" id="ProtNLM"/>
    </source>
</evidence>
<dbReference type="SUPFAM" id="SSF55961">
    <property type="entry name" value="Bet v1-like"/>
    <property type="match status" value="1"/>
</dbReference>
<name>A0A8B3CLA0_9LEPT</name>
<sequence>MIVTAQVTVNAPVAKLWDIMTNIQRTAEFISGIKNISIIEQPKTGLVGLKWRETRIIFGDTATVEKCITQAKDSEFYTTRAEDSGFVFLTTNRISITDTGLTLIGIHETLPQTISARFKALPLIFFRATIRKAILQDLNDIKSEAERL</sequence>
<protein>
    <recommendedName>
        <fullName evidence="3">SRPBCC family protein</fullName>
    </recommendedName>
</protein>
<dbReference type="Pfam" id="PF10604">
    <property type="entry name" value="Polyketide_cyc2"/>
    <property type="match status" value="1"/>
</dbReference>